<sequence length="113" mass="11949">MQRLLKNLDYATALPLAAQVDCQPGQVASKTLVQNDAVGITLFAFDKGEKISAHTSTGDAFVLALEGQGQVTINGQTSPLKAGESIIMPAGQPHSVSAVERFKMLLVVIFPPE</sequence>
<dbReference type="InterPro" id="IPR011051">
    <property type="entry name" value="RmlC_Cupin_sf"/>
</dbReference>
<dbReference type="SMR" id="A0AA94HRI6"/>
<dbReference type="PANTHER" id="PTHR37694:SF1">
    <property type="entry name" value="SLR8022 PROTEIN"/>
    <property type="match status" value="1"/>
</dbReference>
<evidence type="ECO:0000313" key="2">
    <source>
        <dbReference type="EMBL" id="SFW21279.1"/>
    </source>
</evidence>
<dbReference type="Gene3D" id="2.60.120.10">
    <property type="entry name" value="Jelly Rolls"/>
    <property type="match status" value="1"/>
</dbReference>
<dbReference type="Pfam" id="PF07883">
    <property type="entry name" value="Cupin_2"/>
    <property type="match status" value="1"/>
</dbReference>
<proteinExistence type="predicted"/>
<accession>A0AA94HRI6</accession>
<reference evidence="3" key="1">
    <citation type="submission" date="2016-11" db="EMBL/GenBank/DDBJ databases">
        <authorList>
            <person name="Jaros S."/>
            <person name="Januszkiewicz K."/>
            <person name="Wedrychowicz H."/>
        </authorList>
    </citation>
    <scope>NUCLEOTIDE SEQUENCE [LARGE SCALE GENOMIC DNA]</scope>
    <source>
        <strain evidence="3">DSM 7057</strain>
    </source>
</reference>
<evidence type="ECO:0000313" key="3">
    <source>
        <dbReference type="Proteomes" id="UP000182680"/>
    </source>
</evidence>
<dbReference type="PANTHER" id="PTHR37694">
    <property type="entry name" value="SLR8022 PROTEIN"/>
    <property type="match status" value="1"/>
</dbReference>
<dbReference type="InterPro" id="IPR013096">
    <property type="entry name" value="Cupin_2"/>
</dbReference>
<dbReference type="EMBL" id="FPIW01000004">
    <property type="protein sequence ID" value="SFW21279.1"/>
    <property type="molecule type" value="Genomic_DNA"/>
</dbReference>
<comment type="caution">
    <text evidence="2">The sequence shown here is derived from an EMBL/GenBank/DDBJ whole genome shotgun (WGS) entry which is preliminary data.</text>
</comment>
<gene>
    <name evidence="2" type="ORF">SAMN02910291_00411</name>
</gene>
<dbReference type="OMA" id="EMNITID"/>
<dbReference type="Proteomes" id="UP000182680">
    <property type="component" value="Unassembled WGS sequence"/>
</dbReference>
<name>A0AA94HRI6_DESDE</name>
<dbReference type="AlphaFoldDB" id="A0AA94HRI6"/>
<dbReference type="InterPro" id="IPR014710">
    <property type="entry name" value="RmlC-like_jellyroll"/>
</dbReference>
<feature type="domain" description="Cupin type-2" evidence="1">
    <location>
        <begin position="42"/>
        <end position="108"/>
    </location>
</feature>
<dbReference type="SUPFAM" id="SSF51182">
    <property type="entry name" value="RmlC-like cupins"/>
    <property type="match status" value="1"/>
</dbReference>
<dbReference type="CDD" id="cd02230">
    <property type="entry name" value="cupin_HP0902-like"/>
    <property type="match status" value="1"/>
</dbReference>
<organism evidence="2 3">
    <name type="scientific">Desulfovibrio desulfuricans</name>
    <dbReference type="NCBI Taxonomy" id="876"/>
    <lineage>
        <taxon>Bacteria</taxon>
        <taxon>Pseudomonadati</taxon>
        <taxon>Thermodesulfobacteriota</taxon>
        <taxon>Desulfovibrionia</taxon>
        <taxon>Desulfovibrionales</taxon>
        <taxon>Desulfovibrionaceae</taxon>
        <taxon>Desulfovibrio</taxon>
    </lineage>
</organism>
<dbReference type="RefSeq" id="WP_012625449.1">
    <property type="nucleotide sequence ID" value="NZ_FPIW01000004.1"/>
</dbReference>
<evidence type="ECO:0000259" key="1">
    <source>
        <dbReference type="Pfam" id="PF07883"/>
    </source>
</evidence>
<protein>
    <submittedName>
        <fullName evidence="2">Cupin domain-containing protein</fullName>
    </submittedName>
</protein>